<dbReference type="InterPro" id="IPR043136">
    <property type="entry name" value="B30.2/SPRY_sf"/>
</dbReference>
<dbReference type="PANTHER" id="PTHR12864">
    <property type="entry name" value="RAN BINDING PROTEIN 9-RELATED"/>
    <property type="match status" value="1"/>
</dbReference>
<reference evidence="3" key="1">
    <citation type="submission" date="2023-03" db="EMBL/GenBank/DDBJ databases">
        <title>Massive genome expansion in bonnet fungi (Mycena s.s.) driven by repeated elements and novel gene families across ecological guilds.</title>
        <authorList>
            <consortium name="Lawrence Berkeley National Laboratory"/>
            <person name="Harder C.B."/>
            <person name="Miyauchi S."/>
            <person name="Viragh M."/>
            <person name="Kuo A."/>
            <person name="Thoen E."/>
            <person name="Andreopoulos B."/>
            <person name="Lu D."/>
            <person name="Skrede I."/>
            <person name="Drula E."/>
            <person name="Henrissat B."/>
            <person name="Morin E."/>
            <person name="Kohler A."/>
            <person name="Barry K."/>
            <person name="LaButti K."/>
            <person name="Morin E."/>
            <person name="Salamov A."/>
            <person name="Lipzen A."/>
            <person name="Mereny Z."/>
            <person name="Hegedus B."/>
            <person name="Baldrian P."/>
            <person name="Stursova M."/>
            <person name="Weitz H."/>
            <person name="Taylor A."/>
            <person name="Grigoriev I.V."/>
            <person name="Nagy L.G."/>
            <person name="Martin F."/>
            <person name="Kauserud H."/>
        </authorList>
    </citation>
    <scope>NUCLEOTIDE SEQUENCE</scope>
    <source>
        <strain evidence="3">9144</strain>
    </source>
</reference>
<sequence length="258" mass="28588">MTHLFQTEAPSESSLSACRKAGPSSRESLSPTTHSEEDGSPPPRQLNPALNPSPQILHLPITWSERYCHELLSISPDGRDVTYQGMESIIFLTYNYTPWRRRGLDILSRGNKGHISIGFAGQNVKLSRLPGWEPDSWGYHGDDGRSFAAKKNGTPYGPTFGTGDVIGCGIDFNANQAFFTKNGTFIGTVFKDIDKTIELYPSIGLRHSDEAVRANFGQDPFRFDIEYYVHQQPSQTWSNTLTTPANPSLVCDDKSGEV</sequence>
<dbReference type="InterPro" id="IPR013320">
    <property type="entry name" value="ConA-like_dom_sf"/>
</dbReference>
<dbReference type="Gene3D" id="2.60.120.920">
    <property type="match status" value="1"/>
</dbReference>
<feature type="region of interest" description="Disordered" evidence="1">
    <location>
        <begin position="1"/>
        <end position="51"/>
    </location>
</feature>
<dbReference type="InterPro" id="IPR003877">
    <property type="entry name" value="SPRY_dom"/>
</dbReference>
<dbReference type="InterPro" id="IPR050618">
    <property type="entry name" value="Ubq-SigPath_Reg"/>
</dbReference>
<comment type="caution">
    <text evidence="3">The sequence shown here is derived from an EMBL/GenBank/DDBJ whole genome shotgun (WGS) entry which is preliminary data.</text>
</comment>
<dbReference type="EMBL" id="JARJCW010000006">
    <property type="protein sequence ID" value="KAJ7223512.1"/>
    <property type="molecule type" value="Genomic_DNA"/>
</dbReference>
<name>A0AAD6YMD8_9AGAR</name>
<dbReference type="AlphaFoldDB" id="A0AAD6YMD8"/>
<dbReference type="SMART" id="SM00449">
    <property type="entry name" value="SPRY"/>
    <property type="match status" value="1"/>
</dbReference>
<feature type="compositionally biased region" description="Polar residues" evidence="1">
    <location>
        <begin position="1"/>
        <end position="16"/>
    </location>
</feature>
<dbReference type="InterPro" id="IPR001870">
    <property type="entry name" value="B30.2/SPRY"/>
</dbReference>
<feature type="domain" description="B30.2/SPRY" evidence="2">
    <location>
        <begin position="41"/>
        <end position="221"/>
    </location>
</feature>
<evidence type="ECO:0000259" key="2">
    <source>
        <dbReference type="PROSITE" id="PS50188"/>
    </source>
</evidence>
<organism evidence="3 4">
    <name type="scientific">Mycena pura</name>
    <dbReference type="NCBI Taxonomy" id="153505"/>
    <lineage>
        <taxon>Eukaryota</taxon>
        <taxon>Fungi</taxon>
        <taxon>Dikarya</taxon>
        <taxon>Basidiomycota</taxon>
        <taxon>Agaricomycotina</taxon>
        <taxon>Agaricomycetes</taxon>
        <taxon>Agaricomycetidae</taxon>
        <taxon>Agaricales</taxon>
        <taxon>Marasmiineae</taxon>
        <taxon>Mycenaceae</taxon>
        <taxon>Mycena</taxon>
    </lineage>
</organism>
<gene>
    <name evidence="3" type="ORF">GGX14DRAFT_658366</name>
</gene>
<evidence type="ECO:0000313" key="4">
    <source>
        <dbReference type="Proteomes" id="UP001219525"/>
    </source>
</evidence>
<dbReference type="Pfam" id="PF00622">
    <property type="entry name" value="SPRY"/>
    <property type="match status" value="1"/>
</dbReference>
<dbReference type="SUPFAM" id="SSF49899">
    <property type="entry name" value="Concanavalin A-like lectins/glucanases"/>
    <property type="match status" value="1"/>
</dbReference>
<keyword evidence="4" id="KW-1185">Reference proteome</keyword>
<dbReference type="PROSITE" id="PS50188">
    <property type="entry name" value="B302_SPRY"/>
    <property type="match status" value="1"/>
</dbReference>
<protein>
    <submittedName>
        <fullName evidence="3">Concanavalin A-like lectin/glucanase domain-containing protein</fullName>
    </submittedName>
</protein>
<evidence type="ECO:0000256" key="1">
    <source>
        <dbReference type="SAM" id="MobiDB-lite"/>
    </source>
</evidence>
<dbReference type="Proteomes" id="UP001219525">
    <property type="component" value="Unassembled WGS sequence"/>
</dbReference>
<proteinExistence type="predicted"/>
<evidence type="ECO:0000313" key="3">
    <source>
        <dbReference type="EMBL" id="KAJ7223512.1"/>
    </source>
</evidence>
<accession>A0AAD6YMD8</accession>